<dbReference type="SUPFAM" id="SSF52540">
    <property type="entry name" value="P-loop containing nucleoside triphosphate hydrolases"/>
    <property type="match status" value="2"/>
</dbReference>
<dbReference type="InterPro" id="IPR027417">
    <property type="entry name" value="P-loop_NTPase"/>
</dbReference>
<dbReference type="Pfam" id="PF02463">
    <property type="entry name" value="SMC_N"/>
    <property type="match status" value="1"/>
</dbReference>
<feature type="domain" description="RecF/RecN/SMC N-terminal" evidence="3">
    <location>
        <begin position="15"/>
        <end position="1040"/>
    </location>
</feature>
<evidence type="ECO:0000313" key="5">
    <source>
        <dbReference type="Proteomes" id="UP001461341"/>
    </source>
</evidence>
<keyword evidence="5" id="KW-1185">Reference proteome</keyword>
<protein>
    <submittedName>
        <fullName evidence="4">Chromosome segregation SMC family protein</fullName>
    </submittedName>
</protein>
<evidence type="ECO:0000256" key="2">
    <source>
        <dbReference type="SAM" id="Coils"/>
    </source>
</evidence>
<proteinExistence type="predicted"/>
<reference evidence="4 5" key="1">
    <citation type="submission" date="2023-03" db="EMBL/GenBank/DDBJ databases">
        <title>Novel Species.</title>
        <authorList>
            <person name="Ma S."/>
        </authorList>
    </citation>
    <scope>NUCLEOTIDE SEQUENCE [LARGE SCALE GENOMIC DNA]</scope>
    <source>
        <strain evidence="4 5">B11</strain>
    </source>
</reference>
<feature type="coiled-coil region" evidence="2">
    <location>
        <begin position="174"/>
        <end position="208"/>
    </location>
</feature>
<name>A0ABZ2YA61_9BACT</name>
<accession>A0ABZ2YA61</accession>
<organism evidence="4 5">
    <name type="scientific">Thermatribacter velox</name>
    <dbReference type="NCBI Taxonomy" id="3039681"/>
    <lineage>
        <taxon>Bacteria</taxon>
        <taxon>Pseudomonadati</taxon>
        <taxon>Atribacterota</taxon>
        <taxon>Atribacteria</taxon>
        <taxon>Atribacterales</taxon>
        <taxon>Thermatribacteraceae</taxon>
        <taxon>Thermatribacter</taxon>
    </lineage>
</organism>
<gene>
    <name evidence="4" type="ORF">QBE54_06275</name>
</gene>
<evidence type="ECO:0000259" key="3">
    <source>
        <dbReference type="Pfam" id="PF02463"/>
    </source>
</evidence>
<evidence type="ECO:0000256" key="1">
    <source>
        <dbReference type="ARBA" id="ARBA00023054"/>
    </source>
</evidence>
<keyword evidence="1 2" id="KW-0175">Coiled coil</keyword>
<dbReference type="RefSeq" id="WP_369017354.1">
    <property type="nucleotide sequence ID" value="NZ_CP121689.1"/>
</dbReference>
<feature type="coiled-coil region" evidence="2">
    <location>
        <begin position="759"/>
        <end position="828"/>
    </location>
</feature>
<feature type="coiled-coil region" evidence="2">
    <location>
        <begin position="589"/>
        <end position="623"/>
    </location>
</feature>
<dbReference type="PANTHER" id="PTHR43977">
    <property type="entry name" value="STRUCTURAL MAINTENANCE OF CHROMOSOMES PROTEIN 3"/>
    <property type="match status" value="1"/>
</dbReference>
<dbReference type="Gene3D" id="3.40.50.300">
    <property type="entry name" value="P-loop containing nucleotide triphosphate hydrolases"/>
    <property type="match status" value="2"/>
</dbReference>
<sequence>MPKIIDPISPLYMQIKELFLQGFKSFANPTRIEFDRGLNVIVGPNGSGKSNLIDAVNWLLANPSRFLRTTRNHEVIFQGSSTVSSLGMAFVEMLVCDPAQDEFSIGRRVFASSISEYLVNGQSTRYRDFKSELARRGMNSSKTRIMALGQEQLQIFFHSSPEERFHFLKSISGVEEWEEKLTNLRLKLERIKAKFQRLQERAKEVAFQVKQIEPLVEEEKCYLKELEELRFIKAVYLEKEIVSKKALLKDLINRQKAVLLENQMLEEKINSGYQQNTIKEKELETLSRRIERIKQLQEKLFMRKEVLERELYVYLTRKREAIATALAARNKLLEVEEEISALEKNLPCFGLAENKTGLLEEIKMLQQKLERHLKSLSAARRHKVRLQEKIAALVSWQRNLESDLSSSTKKLQTLLEEIVRVRNAILKEQQAIREKSLHISTLEARKGELLKKLSRLKVLEEKVQQKLSVFQEKREIADHIINLARELRSKGFTEESIEAISWLLDKLQVLPPSLLYAQDSEKTGKFFLSPHFVSFLQKESRLELSSGTAWDNLPPLNLLTAKGDLIILGGAIVIFPKRIVLQGKRSGTHIVLKKRREKLQDIARALEQELRSTENSLSKAEQAFHQQKLHCAKMEEKLKFFLDQKVQNQNFVLEREKHKAKVVRELQAREKRLAELAHLEKKLQRRINQLKEILHKKQQKVQELDRVQAARRNYLSKIERLREKIEFIKKYFGSTDLEQVSNPGWHLQNSKLQRVLMLIEKLKVLVGEKQRKQNALKEELRGMREAVRSLQERLHKQERFYNSLLMRKERIQQEIQELEAERATLGNIDLKSQEFLEAAKQPPEDLKNMIKKKQQLISSLSPKQGAIKEMERLLEREQWLNEQIAGFEKLITLAQYEIQKCYAMSTYRFERFMKELQKAFMRNFAEIFESGKARLVLKKNSVETYIKLPGKRERDFVLLSSGEKALCSLCFVLALLEVAELPFALLDEADANLDHFNAQKTAKLLQSFAQQRQLIVVTHQEEVMEVAQRIIGITMENGVSKAVYLKNIDSEAYISHADTLGRNE</sequence>
<dbReference type="InterPro" id="IPR003395">
    <property type="entry name" value="RecF/RecN/SMC_N"/>
</dbReference>
<dbReference type="PIRSF" id="PIRSF005719">
    <property type="entry name" value="SMC"/>
    <property type="match status" value="1"/>
</dbReference>
<dbReference type="EMBL" id="CP121689">
    <property type="protein sequence ID" value="WZL75208.1"/>
    <property type="molecule type" value="Genomic_DNA"/>
</dbReference>
<evidence type="ECO:0000313" key="4">
    <source>
        <dbReference type="EMBL" id="WZL75208.1"/>
    </source>
</evidence>
<feature type="coiled-coil region" evidence="2">
    <location>
        <begin position="666"/>
        <end position="724"/>
    </location>
</feature>
<dbReference type="InterPro" id="IPR024704">
    <property type="entry name" value="SMC"/>
</dbReference>
<feature type="coiled-coil region" evidence="2">
    <location>
        <begin position="248"/>
        <end position="431"/>
    </location>
</feature>
<dbReference type="Proteomes" id="UP001461341">
    <property type="component" value="Chromosome"/>
</dbReference>